<dbReference type="GeneID" id="64405558"/>
<reference evidence="2 3" key="1">
    <citation type="submission" date="2018-12" db="EMBL/GenBank/DDBJ databases">
        <authorList>
            <consortium name="Pathogen Informatics"/>
        </authorList>
    </citation>
    <scope>NUCLEOTIDE SEQUENCE [LARGE SCALE GENOMIC DNA]</scope>
    <source>
        <strain evidence="2 3">NCTC12967</strain>
    </source>
</reference>
<evidence type="ECO:0000313" key="2">
    <source>
        <dbReference type="EMBL" id="VEH68786.1"/>
    </source>
</evidence>
<dbReference type="AlphaFoldDB" id="A0A3S5FA56"/>
<dbReference type="EMBL" id="LR134406">
    <property type="protein sequence ID" value="VEH68786.1"/>
    <property type="molecule type" value="Genomic_DNA"/>
</dbReference>
<keyword evidence="3" id="KW-1185">Reference proteome</keyword>
<name>A0A3S5FA56_9ACTN</name>
<dbReference type="Proteomes" id="UP000273044">
    <property type="component" value="Chromosome"/>
</dbReference>
<organism evidence="2 3">
    <name type="scientific">Arachnia propionica</name>
    <dbReference type="NCBI Taxonomy" id="1750"/>
    <lineage>
        <taxon>Bacteria</taxon>
        <taxon>Bacillati</taxon>
        <taxon>Actinomycetota</taxon>
        <taxon>Actinomycetes</taxon>
        <taxon>Propionibacteriales</taxon>
        <taxon>Propionibacteriaceae</taxon>
        <taxon>Arachnia</taxon>
    </lineage>
</organism>
<protein>
    <submittedName>
        <fullName evidence="2">Flavodoxin</fullName>
    </submittedName>
</protein>
<evidence type="ECO:0000259" key="1">
    <source>
        <dbReference type="Pfam" id="PF12724"/>
    </source>
</evidence>
<gene>
    <name evidence="2" type="ORF">NCTC12967_00046</name>
</gene>
<proteinExistence type="predicted"/>
<accession>A0A3S5FA56</accession>
<sequence>MQRVLVGYATRAGSTAEVSGIIADELRARGFDVVVADLRDDPDPAGFDGFVLGSATQALTWLPESLTWLRDHGRQVGRAALFNLSITAVDPTKQDVALGHNKAASELVEASAQAAFAGRYAPKKVGFFKRLLLRVLAKKPADHVDPPAIRAWARGLDLTRTNETP</sequence>
<dbReference type="InterPro" id="IPR029039">
    <property type="entry name" value="Flavoprotein-like_sf"/>
</dbReference>
<dbReference type="Pfam" id="PF12724">
    <property type="entry name" value="Flavodoxin_5"/>
    <property type="match status" value="1"/>
</dbReference>
<feature type="domain" description="Flavodoxin" evidence="1">
    <location>
        <begin position="5"/>
        <end position="140"/>
    </location>
</feature>
<dbReference type="Gene3D" id="3.40.50.360">
    <property type="match status" value="1"/>
</dbReference>
<dbReference type="RefSeq" id="WP_061787460.1">
    <property type="nucleotide sequence ID" value="NZ_CAJZDL010000038.1"/>
</dbReference>
<dbReference type="CDD" id="cd01653">
    <property type="entry name" value="GATase1"/>
    <property type="match status" value="1"/>
</dbReference>
<dbReference type="InterPro" id="IPR026816">
    <property type="entry name" value="Flavodoxin_dom"/>
</dbReference>
<dbReference type="SUPFAM" id="SSF52218">
    <property type="entry name" value="Flavoproteins"/>
    <property type="match status" value="1"/>
</dbReference>
<evidence type="ECO:0000313" key="3">
    <source>
        <dbReference type="Proteomes" id="UP000273044"/>
    </source>
</evidence>